<dbReference type="RefSeq" id="WP_014814772.1">
    <property type="nucleotide sequence ID" value="NC_018027.1"/>
</dbReference>
<evidence type="ECO:0000256" key="1">
    <source>
        <dbReference type="SAM" id="Phobius"/>
    </source>
</evidence>
<dbReference type="PANTHER" id="PTHR42305">
    <property type="entry name" value="MEMBRANE PROTEIN RV1733C-RELATED"/>
    <property type="match status" value="1"/>
</dbReference>
<dbReference type="eggNOG" id="ENOG5032YM7">
    <property type="taxonomic scope" value="Bacteria"/>
</dbReference>
<dbReference type="PANTHER" id="PTHR42305:SF1">
    <property type="entry name" value="MEMBRANE PROTEIN RV1733C-RELATED"/>
    <property type="match status" value="1"/>
</dbReference>
<keyword evidence="1" id="KW-0812">Transmembrane</keyword>
<organism evidence="2 3">
    <name type="scientific">Mycolicibacterium chubuense (strain NBB4)</name>
    <name type="common">Mycobacterium chubuense</name>
    <dbReference type="NCBI Taxonomy" id="710421"/>
    <lineage>
        <taxon>Bacteria</taxon>
        <taxon>Bacillati</taxon>
        <taxon>Actinomycetota</taxon>
        <taxon>Actinomycetes</taxon>
        <taxon>Mycobacteriales</taxon>
        <taxon>Mycobacteriaceae</taxon>
        <taxon>Mycolicibacterium</taxon>
    </lineage>
</organism>
<proteinExistence type="predicted"/>
<reference evidence="2 3" key="1">
    <citation type="submission" date="2012-06" db="EMBL/GenBank/DDBJ databases">
        <title>Complete sequence of chromosome of Mycobacterium chubuense NBB4.</title>
        <authorList>
            <consortium name="US DOE Joint Genome Institute"/>
            <person name="Lucas S."/>
            <person name="Han J."/>
            <person name="Lapidus A."/>
            <person name="Cheng J.-F."/>
            <person name="Goodwin L."/>
            <person name="Pitluck S."/>
            <person name="Peters L."/>
            <person name="Mikhailova N."/>
            <person name="Teshima H."/>
            <person name="Detter J.C."/>
            <person name="Han C."/>
            <person name="Tapia R."/>
            <person name="Land M."/>
            <person name="Hauser L."/>
            <person name="Kyrpides N."/>
            <person name="Ivanova N."/>
            <person name="Pagani I."/>
            <person name="Mattes T."/>
            <person name="Holmes A."/>
            <person name="Rutledge P."/>
            <person name="Paulsen I."/>
            <person name="Coleman N."/>
            <person name="Woyke T."/>
        </authorList>
    </citation>
    <scope>NUCLEOTIDE SEQUENCE [LARGE SCALE GENOMIC DNA]</scope>
    <source>
        <strain evidence="2 3">NBB4</strain>
    </source>
</reference>
<dbReference type="PATRIC" id="fig|710421.3.peg.1495"/>
<dbReference type="HOGENOM" id="CLU_084215_0_0_11"/>
<keyword evidence="1" id="KW-1133">Transmembrane helix</keyword>
<dbReference type="InterPro" id="IPR039708">
    <property type="entry name" value="MT1774/Rv1733c-like"/>
</dbReference>
<dbReference type="AlphaFoldDB" id="I4BG84"/>
<dbReference type="EMBL" id="CP003053">
    <property type="protein sequence ID" value="AFM16291.1"/>
    <property type="molecule type" value="Genomic_DNA"/>
</dbReference>
<dbReference type="Proteomes" id="UP000006057">
    <property type="component" value="Chromosome"/>
</dbReference>
<evidence type="ECO:0000313" key="3">
    <source>
        <dbReference type="Proteomes" id="UP000006057"/>
    </source>
</evidence>
<keyword evidence="1" id="KW-0472">Membrane</keyword>
<dbReference type="KEGG" id="mcb:Mycch_1491"/>
<gene>
    <name evidence="2" type="ordered locus">Mycch_1491</name>
</gene>
<dbReference type="OrthoDB" id="4542680at2"/>
<accession>I4BG84</accession>
<feature type="transmembrane region" description="Helical" evidence="1">
    <location>
        <begin position="143"/>
        <end position="165"/>
    </location>
</feature>
<keyword evidence="3" id="KW-1185">Reference proteome</keyword>
<sequence precursor="true">MQTFTLGLGIWMRRLLARNPLVRISDRIEAAAVFGILTVALLAAPVAGAAGTAVHDSLVHTYAIAQLDRHQIRATVTRDSRSAPQAYEKPFLTQIQWQAAGGTHSDEIRSGDMKAGQQLDIWVDTSGERTTAPPTERDAAAQAVIAALAVWSTAVGVAVAAWAALRLRLDRLRYSAWDRELDDLADNGGRTNKNA</sequence>
<evidence type="ECO:0000313" key="2">
    <source>
        <dbReference type="EMBL" id="AFM16291.1"/>
    </source>
</evidence>
<dbReference type="STRING" id="710421.Mycch_1491"/>
<name>I4BG84_MYCCN</name>
<protein>
    <recommendedName>
        <fullName evidence="4">Transmembrane protein</fullName>
    </recommendedName>
</protein>
<evidence type="ECO:0008006" key="4">
    <source>
        <dbReference type="Google" id="ProtNLM"/>
    </source>
</evidence>